<accession>A0ABY8PP46</accession>
<proteinExistence type="predicted"/>
<keyword evidence="3" id="KW-0028">Amino-acid biosynthesis</keyword>
<dbReference type="Pfam" id="PF01488">
    <property type="entry name" value="Shikimate_DH"/>
    <property type="match status" value="1"/>
</dbReference>
<keyword evidence="8" id="KW-1185">Reference proteome</keyword>
<evidence type="ECO:0000259" key="5">
    <source>
        <dbReference type="Pfam" id="PF01488"/>
    </source>
</evidence>
<evidence type="ECO:0000256" key="3">
    <source>
        <dbReference type="ARBA" id="ARBA00023141"/>
    </source>
</evidence>
<dbReference type="EMBL" id="CP069362">
    <property type="protein sequence ID" value="WGS64411.1"/>
    <property type="molecule type" value="Genomic_DNA"/>
</dbReference>
<feature type="domain" description="Shikimate dehydrogenase substrate binding N-terminal" evidence="6">
    <location>
        <begin position="11"/>
        <end position="89"/>
    </location>
</feature>
<feature type="domain" description="Quinate/shikimate 5-dehydrogenase/glutamyl-tRNA reductase" evidence="5">
    <location>
        <begin position="113"/>
        <end position="185"/>
    </location>
</feature>
<comment type="pathway">
    <text evidence="1">Metabolic intermediate biosynthesis; chorismate biosynthesis; chorismate from D-erythrose 4-phosphate and phosphoenolpyruvate: step 4/7.</text>
</comment>
<dbReference type="Gene3D" id="3.40.50.720">
    <property type="entry name" value="NAD(P)-binding Rossmann-like Domain"/>
    <property type="match status" value="1"/>
</dbReference>
<dbReference type="SUPFAM" id="SSF51735">
    <property type="entry name" value="NAD(P)-binding Rossmann-fold domains"/>
    <property type="match status" value="1"/>
</dbReference>
<evidence type="ECO:0000313" key="7">
    <source>
        <dbReference type="EMBL" id="WGS64411.1"/>
    </source>
</evidence>
<dbReference type="InterPro" id="IPR046346">
    <property type="entry name" value="Aminoacid_DH-like_N_sf"/>
</dbReference>
<protein>
    <recommendedName>
        <fullName evidence="2">shikimate dehydrogenase (NADP(+))</fullName>
        <ecNumber evidence="2">1.1.1.25</ecNumber>
    </recommendedName>
</protein>
<reference evidence="7 8" key="1">
    <citation type="submission" date="2021-02" db="EMBL/GenBank/DDBJ databases">
        <title>Characterization of Marinitoga sp. nov. str. BP5-C20A.</title>
        <authorList>
            <person name="Erauso G."/>
            <person name="Postec A."/>
        </authorList>
    </citation>
    <scope>NUCLEOTIDE SEQUENCE [LARGE SCALE GENOMIC DNA]</scope>
    <source>
        <strain evidence="7 8">BP5-C20A</strain>
    </source>
</reference>
<name>A0ABY8PP46_9BACT</name>
<evidence type="ECO:0000259" key="6">
    <source>
        <dbReference type="Pfam" id="PF08501"/>
    </source>
</evidence>
<dbReference type="InterPro" id="IPR022893">
    <property type="entry name" value="Shikimate_DH_fam"/>
</dbReference>
<keyword evidence="3" id="KW-0057">Aromatic amino acid biosynthesis</keyword>
<dbReference type="SUPFAM" id="SSF53223">
    <property type="entry name" value="Aminoacid dehydrogenase-like, N-terminal domain"/>
    <property type="match status" value="1"/>
</dbReference>
<dbReference type="PANTHER" id="PTHR21089">
    <property type="entry name" value="SHIKIMATE DEHYDROGENASE"/>
    <property type="match status" value="1"/>
</dbReference>
<dbReference type="EC" id="1.1.1.25" evidence="2"/>
<organism evidence="7 8">
    <name type="scientific">Marinitoga aeolica</name>
    <dbReference type="NCBI Taxonomy" id="2809031"/>
    <lineage>
        <taxon>Bacteria</taxon>
        <taxon>Thermotogati</taxon>
        <taxon>Thermotogota</taxon>
        <taxon>Thermotogae</taxon>
        <taxon>Petrotogales</taxon>
        <taxon>Petrotogaceae</taxon>
        <taxon>Marinitoga</taxon>
    </lineage>
</organism>
<dbReference type="InterPro" id="IPR006151">
    <property type="entry name" value="Shikm_DH/Glu-tRNA_Rdtase"/>
</dbReference>
<evidence type="ECO:0000313" key="8">
    <source>
        <dbReference type="Proteomes" id="UP001232493"/>
    </source>
</evidence>
<dbReference type="Proteomes" id="UP001232493">
    <property type="component" value="Chromosome"/>
</dbReference>
<evidence type="ECO:0000256" key="1">
    <source>
        <dbReference type="ARBA" id="ARBA00004871"/>
    </source>
</evidence>
<dbReference type="InterPro" id="IPR036291">
    <property type="entry name" value="NAD(P)-bd_dom_sf"/>
</dbReference>
<evidence type="ECO:0000256" key="4">
    <source>
        <dbReference type="ARBA" id="ARBA00049442"/>
    </source>
</evidence>
<comment type="catalytic activity">
    <reaction evidence="4">
        <text>shikimate + NADP(+) = 3-dehydroshikimate + NADPH + H(+)</text>
        <dbReference type="Rhea" id="RHEA:17737"/>
        <dbReference type="ChEBI" id="CHEBI:15378"/>
        <dbReference type="ChEBI" id="CHEBI:16630"/>
        <dbReference type="ChEBI" id="CHEBI:36208"/>
        <dbReference type="ChEBI" id="CHEBI:57783"/>
        <dbReference type="ChEBI" id="CHEBI:58349"/>
        <dbReference type="EC" id="1.1.1.25"/>
    </reaction>
</comment>
<dbReference type="RefSeq" id="WP_280998056.1">
    <property type="nucleotide sequence ID" value="NZ_CP069362.1"/>
</dbReference>
<dbReference type="Gene3D" id="3.40.50.10860">
    <property type="entry name" value="Leucine Dehydrogenase, chain A, domain 1"/>
    <property type="match status" value="1"/>
</dbReference>
<gene>
    <name evidence="7" type="ORF">JRV97_08515</name>
</gene>
<dbReference type="InterPro" id="IPR013708">
    <property type="entry name" value="Shikimate_DH-bd_N"/>
</dbReference>
<dbReference type="Pfam" id="PF08501">
    <property type="entry name" value="Shikimate_dh_N"/>
    <property type="match status" value="1"/>
</dbReference>
<evidence type="ECO:0000256" key="2">
    <source>
        <dbReference type="ARBA" id="ARBA00012962"/>
    </source>
</evidence>
<dbReference type="CDD" id="cd01065">
    <property type="entry name" value="NAD_bind_Shikimate_DH"/>
    <property type="match status" value="1"/>
</dbReference>
<dbReference type="PANTHER" id="PTHR21089:SF1">
    <property type="entry name" value="BIFUNCTIONAL 3-DEHYDROQUINATE DEHYDRATASE_SHIKIMATE DEHYDROGENASE, CHLOROPLASTIC"/>
    <property type="match status" value="1"/>
</dbReference>
<sequence>MNILRFGIVQYPKKLSMSEKVFNKYFQEINIDAVYEGININPSDFDFKIKDVLNNYYGLNITVPYKERIFKYLNAATDSAIFLSAINTIHKGIGYNTDWIGFYNSIINEDLNGDILVLGAGGAAKAILYGLYKIGIDRVKLINRTYERAIELKKLFNKKIKIEIEKYEKINTIINDVDIFINTTSLGMFNERLPVKLNEKLSLVYDVVYFHTPLQKKAESLGIKTINGKMMWYYQAVENLKIWNLFNEEKFLKIKL</sequence>